<dbReference type="AlphaFoldDB" id="A0AAV7HZE9"/>
<sequence length="187" mass="21283">MNNQPGIKSQERQSGQSPRRRRRSGMKRKKRSDGIRRSFFKKLDRTTVIAISKPAGVLCARGKELPTVSMPSCTWSLQDWSEQFDRLSLIVTTRADGFKILKRAYSCCIVVMPCVDVREDEITLIVLSEHKKEDTDEDENKKVDSLSHVYYIVPNPKGEWTSDMFAVPEVSQLKHCKQISFTSGVSG</sequence>
<gene>
    <name evidence="2" type="ORF">KQX54_018808</name>
</gene>
<evidence type="ECO:0000313" key="3">
    <source>
        <dbReference type="Proteomes" id="UP000826195"/>
    </source>
</evidence>
<protein>
    <submittedName>
        <fullName evidence="2">Uncharacterized protein</fullName>
    </submittedName>
</protein>
<feature type="region of interest" description="Disordered" evidence="1">
    <location>
        <begin position="1"/>
        <end position="33"/>
    </location>
</feature>
<proteinExistence type="predicted"/>
<keyword evidence="3" id="KW-1185">Reference proteome</keyword>
<dbReference type="Proteomes" id="UP000826195">
    <property type="component" value="Unassembled WGS sequence"/>
</dbReference>
<accession>A0AAV7HZE9</accession>
<name>A0AAV7HZE9_COTGL</name>
<evidence type="ECO:0000313" key="2">
    <source>
        <dbReference type="EMBL" id="KAH0535747.1"/>
    </source>
</evidence>
<reference evidence="2 3" key="1">
    <citation type="journal article" date="2021" name="J. Hered.">
        <title>A chromosome-level genome assembly of the parasitoid wasp, Cotesia glomerata (Hymenoptera: Braconidae).</title>
        <authorList>
            <person name="Pinto B.J."/>
            <person name="Weis J.J."/>
            <person name="Gamble T."/>
            <person name="Ode P.J."/>
            <person name="Paul R."/>
            <person name="Zaspel J.M."/>
        </authorList>
    </citation>
    <scope>NUCLEOTIDE SEQUENCE [LARGE SCALE GENOMIC DNA]</scope>
    <source>
        <strain evidence="2">CgM1</strain>
    </source>
</reference>
<dbReference type="EMBL" id="JAHXZJ010002982">
    <property type="protein sequence ID" value="KAH0535747.1"/>
    <property type="molecule type" value="Genomic_DNA"/>
</dbReference>
<evidence type="ECO:0000256" key="1">
    <source>
        <dbReference type="SAM" id="MobiDB-lite"/>
    </source>
</evidence>
<comment type="caution">
    <text evidence="2">The sequence shown here is derived from an EMBL/GenBank/DDBJ whole genome shotgun (WGS) entry which is preliminary data.</text>
</comment>
<organism evidence="2 3">
    <name type="scientific">Cotesia glomerata</name>
    <name type="common">Lepidopteran parasitic wasp</name>
    <name type="synonym">Apanteles glomeratus</name>
    <dbReference type="NCBI Taxonomy" id="32391"/>
    <lineage>
        <taxon>Eukaryota</taxon>
        <taxon>Metazoa</taxon>
        <taxon>Ecdysozoa</taxon>
        <taxon>Arthropoda</taxon>
        <taxon>Hexapoda</taxon>
        <taxon>Insecta</taxon>
        <taxon>Pterygota</taxon>
        <taxon>Neoptera</taxon>
        <taxon>Endopterygota</taxon>
        <taxon>Hymenoptera</taxon>
        <taxon>Apocrita</taxon>
        <taxon>Ichneumonoidea</taxon>
        <taxon>Braconidae</taxon>
        <taxon>Microgastrinae</taxon>
        <taxon>Cotesia</taxon>
    </lineage>
</organism>
<feature type="compositionally biased region" description="Basic residues" evidence="1">
    <location>
        <begin position="18"/>
        <end position="31"/>
    </location>
</feature>